<keyword evidence="3" id="KW-1185">Reference proteome</keyword>
<dbReference type="RefSeq" id="XP_045963688.1">
    <property type="nucleotide sequence ID" value="XM_046101295.1"/>
</dbReference>
<dbReference type="Proteomes" id="UP000758603">
    <property type="component" value="Unassembled WGS sequence"/>
</dbReference>
<dbReference type="GeneID" id="70130187"/>
<name>A0A9P8UWL0_9PEZI</name>
<proteinExistence type="predicted"/>
<feature type="compositionally biased region" description="Pro residues" evidence="1">
    <location>
        <begin position="63"/>
        <end position="82"/>
    </location>
</feature>
<evidence type="ECO:0000313" key="2">
    <source>
        <dbReference type="EMBL" id="KAH6659557.1"/>
    </source>
</evidence>
<sequence>MPPQRWLQPIPGGLELREAPDNGMQSSGGGGATTHDKSGTHIPVSPKRVKLNRLPGQSSSFTTPPPPPPQFPPTPISAPRPARPVLGAGADSSSDEGYGPAHDVLENRRTTPASRRQASRGRSPRSDSQSGLGNGNGNGTGNTKKRSFGSPEGPGGGGTSRPSGPGGPADDGAPSEKSDDGDGDDGTVVEPTGFADLREDQKQLHVIRKYPWQIALCPDTWEGHLEHLNVPKALFFKRTSDGSNWPRIYERTPGQDFHGGKIFAALYNVQTRVHDIHTEYAEEKMGFSKDHIAKAADAETFRAKYFKAVKKTIDKAIKWAWKDGQIERWVEFPPSVTVLDVSDMNTLTQTRVDITEKLEALRTRWKMAMDRHQRKSWPQGRIPQSPVIWAFAVMEHNVVLLSLDASNDDALPLAETNMDFCTETQRQWHAALIMVTICFARDRMMALVRHVGPQNMLPHIWTYHLHEDVRWCSVVCNERYLCFDRVY</sequence>
<feature type="compositionally biased region" description="Gly residues" evidence="1">
    <location>
        <begin position="152"/>
        <end position="169"/>
    </location>
</feature>
<accession>A0A9P8UWL0</accession>
<reference evidence="2" key="1">
    <citation type="journal article" date="2021" name="Nat. Commun.">
        <title>Genetic determinants of endophytism in the Arabidopsis root mycobiome.</title>
        <authorList>
            <person name="Mesny F."/>
            <person name="Miyauchi S."/>
            <person name="Thiergart T."/>
            <person name="Pickel B."/>
            <person name="Atanasova L."/>
            <person name="Karlsson M."/>
            <person name="Huettel B."/>
            <person name="Barry K.W."/>
            <person name="Haridas S."/>
            <person name="Chen C."/>
            <person name="Bauer D."/>
            <person name="Andreopoulos W."/>
            <person name="Pangilinan J."/>
            <person name="LaButti K."/>
            <person name="Riley R."/>
            <person name="Lipzen A."/>
            <person name="Clum A."/>
            <person name="Drula E."/>
            <person name="Henrissat B."/>
            <person name="Kohler A."/>
            <person name="Grigoriev I.V."/>
            <person name="Martin F.M."/>
            <person name="Hacquard S."/>
        </authorList>
    </citation>
    <scope>NUCLEOTIDE SEQUENCE</scope>
    <source>
        <strain evidence="2">MPI-SDFR-AT-0073</strain>
    </source>
</reference>
<organism evidence="2 3">
    <name type="scientific">Truncatella angustata</name>
    <dbReference type="NCBI Taxonomy" id="152316"/>
    <lineage>
        <taxon>Eukaryota</taxon>
        <taxon>Fungi</taxon>
        <taxon>Dikarya</taxon>
        <taxon>Ascomycota</taxon>
        <taxon>Pezizomycotina</taxon>
        <taxon>Sordariomycetes</taxon>
        <taxon>Xylariomycetidae</taxon>
        <taxon>Amphisphaeriales</taxon>
        <taxon>Sporocadaceae</taxon>
        <taxon>Truncatella</taxon>
    </lineage>
</organism>
<evidence type="ECO:0000313" key="3">
    <source>
        <dbReference type="Proteomes" id="UP000758603"/>
    </source>
</evidence>
<feature type="region of interest" description="Disordered" evidence="1">
    <location>
        <begin position="1"/>
        <end position="196"/>
    </location>
</feature>
<dbReference type="AlphaFoldDB" id="A0A9P8UWL0"/>
<protein>
    <submittedName>
        <fullName evidence="2">Uncharacterized protein</fullName>
    </submittedName>
</protein>
<gene>
    <name evidence="2" type="ORF">BKA67DRAFT_544841</name>
</gene>
<comment type="caution">
    <text evidence="2">The sequence shown here is derived from an EMBL/GenBank/DDBJ whole genome shotgun (WGS) entry which is preliminary data.</text>
</comment>
<dbReference type="EMBL" id="JAGPXC010000001">
    <property type="protein sequence ID" value="KAH6659557.1"/>
    <property type="molecule type" value="Genomic_DNA"/>
</dbReference>
<dbReference type="OrthoDB" id="5286775at2759"/>
<evidence type="ECO:0000256" key="1">
    <source>
        <dbReference type="SAM" id="MobiDB-lite"/>
    </source>
</evidence>